<feature type="compositionally biased region" description="Basic and acidic residues" evidence="5">
    <location>
        <begin position="698"/>
        <end position="710"/>
    </location>
</feature>
<dbReference type="PANTHER" id="PTHR32002:SF41">
    <property type="entry name" value="PROTEIN NLP8"/>
    <property type="match status" value="1"/>
</dbReference>
<feature type="compositionally biased region" description="Basic and acidic residues" evidence="5">
    <location>
        <begin position="717"/>
        <end position="726"/>
    </location>
</feature>
<feature type="region of interest" description="Disordered" evidence="5">
    <location>
        <begin position="1141"/>
        <end position="1164"/>
    </location>
</feature>
<feature type="domain" description="RWP-RK" evidence="6">
    <location>
        <begin position="711"/>
        <end position="797"/>
    </location>
</feature>
<evidence type="ECO:0000313" key="8">
    <source>
        <dbReference type="EMBL" id="AAV64196.1"/>
    </source>
</evidence>
<evidence type="ECO:0000256" key="4">
    <source>
        <dbReference type="ARBA" id="ARBA00023242"/>
    </source>
</evidence>
<feature type="domain" description="PB1" evidence="7">
    <location>
        <begin position="987"/>
        <end position="1069"/>
    </location>
</feature>
<dbReference type="SUPFAM" id="SSF54277">
    <property type="entry name" value="CAD &amp; PB1 domains"/>
    <property type="match status" value="1"/>
</dbReference>
<dbReference type="PROSITE" id="PS51519">
    <property type="entry name" value="RWP_RK"/>
    <property type="match status" value="1"/>
</dbReference>
<evidence type="ECO:0008006" key="9">
    <source>
        <dbReference type="Google" id="ProtNLM"/>
    </source>
</evidence>
<feature type="compositionally biased region" description="Polar residues" evidence="5">
    <location>
        <begin position="917"/>
        <end position="953"/>
    </location>
</feature>
<dbReference type="Pfam" id="PF02042">
    <property type="entry name" value="RWP-RK"/>
    <property type="match status" value="1"/>
</dbReference>
<keyword evidence="4" id="KW-0539">Nucleus</keyword>
<dbReference type="PANTHER" id="PTHR32002">
    <property type="entry name" value="PROTEIN NLP8"/>
    <property type="match status" value="1"/>
</dbReference>
<protein>
    <recommendedName>
        <fullName evidence="9">Protein NLP2</fullName>
    </recommendedName>
</protein>
<evidence type="ECO:0000259" key="6">
    <source>
        <dbReference type="PROSITE" id="PS51519"/>
    </source>
</evidence>
<dbReference type="InterPro" id="IPR055081">
    <property type="entry name" value="NLP1-9_GAF"/>
</dbReference>
<keyword evidence="3" id="KW-0804">Transcription</keyword>
<evidence type="ECO:0000256" key="5">
    <source>
        <dbReference type="SAM" id="MobiDB-lite"/>
    </source>
</evidence>
<reference evidence="8" key="1">
    <citation type="journal article" date="2005" name="Plant Cell">
        <title>Evolution of DNA sequence nonhomologies among maize inbreds.</title>
        <authorList>
            <person name="Brunner S."/>
            <person name="Fengler K."/>
            <person name="Morgante M."/>
            <person name="Tingey S."/>
            <person name="Rafalski A."/>
        </authorList>
    </citation>
    <scope>NUCLEOTIDE SEQUENCE</scope>
</reference>
<keyword evidence="2" id="KW-0238">DNA-binding</keyword>
<feature type="region of interest" description="Disordered" evidence="5">
    <location>
        <begin position="914"/>
        <end position="979"/>
    </location>
</feature>
<dbReference type="PROSITE" id="PS51745">
    <property type="entry name" value="PB1"/>
    <property type="match status" value="1"/>
</dbReference>
<evidence type="ECO:0000256" key="1">
    <source>
        <dbReference type="ARBA" id="ARBA00023015"/>
    </source>
</evidence>
<feature type="compositionally biased region" description="Low complexity" evidence="5">
    <location>
        <begin position="954"/>
        <end position="968"/>
    </location>
</feature>
<dbReference type="InterPro" id="IPR045012">
    <property type="entry name" value="NLP"/>
</dbReference>
<evidence type="ECO:0000256" key="3">
    <source>
        <dbReference type="ARBA" id="ARBA00023163"/>
    </source>
</evidence>
<feature type="region of interest" description="Disordered" evidence="5">
    <location>
        <begin position="799"/>
        <end position="853"/>
    </location>
</feature>
<gene>
    <name evidence="8" type="ORF">G9008</name>
</gene>
<dbReference type="SMR" id="Q5GAU4"/>
<dbReference type="SMART" id="SM00666">
    <property type="entry name" value="PB1"/>
    <property type="match status" value="1"/>
</dbReference>
<dbReference type="Pfam" id="PF22922">
    <property type="entry name" value="GAF_NLP"/>
    <property type="match status" value="2"/>
</dbReference>
<accession>Q5GAU4</accession>
<dbReference type="InterPro" id="IPR003035">
    <property type="entry name" value="RWP-RK_dom"/>
</dbReference>
<name>Q5GAU4_MAIZE</name>
<dbReference type="Pfam" id="PF00564">
    <property type="entry name" value="PB1"/>
    <property type="match status" value="1"/>
</dbReference>
<evidence type="ECO:0000259" key="7">
    <source>
        <dbReference type="PROSITE" id="PS51745"/>
    </source>
</evidence>
<evidence type="ECO:0000256" key="2">
    <source>
        <dbReference type="ARBA" id="ARBA00023125"/>
    </source>
</evidence>
<dbReference type="InterPro" id="IPR000270">
    <property type="entry name" value="PB1_dom"/>
</dbReference>
<dbReference type="GO" id="GO:0003677">
    <property type="term" value="F:DNA binding"/>
    <property type="evidence" value="ECO:0007669"/>
    <property type="project" value="UniProtKB-KW"/>
</dbReference>
<keyword evidence="1" id="KW-0805">Transcription regulation</keyword>
<proteinExistence type="predicted"/>
<organism evidence="8">
    <name type="scientific">Zea mays</name>
    <name type="common">Maize</name>
    <dbReference type="NCBI Taxonomy" id="4577"/>
    <lineage>
        <taxon>Eukaryota</taxon>
        <taxon>Viridiplantae</taxon>
        <taxon>Streptophyta</taxon>
        <taxon>Embryophyta</taxon>
        <taxon>Tracheophyta</taxon>
        <taxon>Spermatophyta</taxon>
        <taxon>Magnoliopsida</taxon>
        <taxon>Liliopsida</taxon>
        <taxon>Poales</taxon>
        <taxon>Poaceae</taxon>
        <taxon>PACMAD clade</taxon>
        <taxon>Panicoideae</taxon>
        <taxon>Andropogonodae</taxon>
        <taxon>Andropogoneae</taxon>
        <taxon>Tripsacinae</taxon>
        <taxon>Zea</taxon>
    </lineage>
</organism>
<dbReference type="AlphaFoldDB" id="Q5GAU4"/>
<sequence>MDIGQGATILVSAGWLYSPFSSSSPSGRRQLRRCCWSWAKGGGTDVLPFDFPLAGRSSTSDDRASRRSDLACWARQEDGALVRPRAHTPMGDRRTGSRHYASARTLSVGAPSSSPSRQCGGKILFSQKTVLFFISCPELNTVLQIHISLLGVDKDLCLNEWSKTMDVPTPPNRAGCNSNISNIGSPMQSFDDPFGGAAMTSFDGYSELSSPSVADHIFSLLNDPSSVQHMFALWSSSGSSPRASAVREDMSFDTYPGPMDVTASLAQRINSASVFNPTEVDRGLKDSDGLVPNNGSQQGSSIIPRSVGNILADRMLMALSLFRKSLSDGVLAQVWMPVEHNGRVVLSTSEQPYLLDQDLAGYREVSRNFLFSVKEEPGLHLGLPGRVFISGVPEWTSSVTYYSKPEYLRMEHALLHEIRGSLAMPVYDPSKGSCCAVLELVTNKEKPDFDAEMDIGVNLQTTTDRSNQKVYSENQKYASTEILDVLRAICHAHMLPLALTWIPTSNGTANGFCVAKNIRLDSQPGKSVLRIHESACYVNDAKMQGFLHACAERHLEKGQGIAGRALKSNLPFFSPDIREYSIEDYPLAHHARKFGLHAAVAIRLRSTYTGKDDYILEFFLPVNCKGCGEQQMLLNSLSSTMQRICKSLRTVSEAETDSVSATEPMYEKTNGSCLPTGNSESSSHDDQPITESAFHDLSSGDKQGDREPAKARSSSKRVAEKKRSTSEKNFSLDVLRKYFSGSLRDAAMSLGVCPTTLKRICRQHGISRWPSRKINKVNRSLKKIEKVIKSVHGVDRSLQYDPATGSLVPATSLPDKMPTSSAGVKTVEEKSSPEPGQDFSSPDGWQRESSQLHASSIPTRVGDEVQMLAINNEGSRNYASGIANIAQHSNSEDAHGPLYPVGAVNSSRTGETGYIDSPTSLHMDSVEGQTTVRDSRSVQQADVTMATKEQTLPSTSGTTDSSSGSASSQPAFKGNPGRALKVSSSDALTVKATCNGDTVRFKFLPAMGWYHLLEEVAKRFKLATGAFQLKYKDDEDEWVILANDADLQECVDVLDSIGSRSVKLQILFLTNLLVVKPRCDMALPSRCSHEMLGKNQGEKVGGTSRGRHNNMWRGIGSRGVVAGWHRVEWEMHKKGMEIRRAQGRRRGQRVRVTQQEARDRDREGSRKMWVVMVKEEGIVGDECFDGLDRGIGQL</sequence>
<feature type="compositionally biased region" description="Polar residues" evidence="5">
    <location>
        <begin position="669"/>
        <end position="681"/>
    </location>
</feature>
<dbReference type="Gene3D" id="3.10.20.90">
    <property type="entry name" value="Phosphatidylinositol 3-kinase Catalytic Subunit, Chain A, domain 1"/>
    <property type="match status" value="1"/>
</dbReference>
<feature type="region of interest" description="Disordered" evidence="5">
    <location>
        <begin position="656"/>
        <end position="726"/>
    </location>
</feature>
<dbReference type="ExpressionAtlas" id="Q5GAU4">
    <property type="expression patterns" value="baseline and differential"/>
</dbReference>
<dbReference type="EMBL" id="AY664414">
    <property type="protein sequence ID" value="AAV64196.1"/>
    <property type="molecule type" value="Genomic_DNA"/>
</dbReference>
<dbReference type="GO" id="GO:0003700">
    <property type="term" value="F:DNA-binding transcription factor activity"/>
    <property type="evidence" value="ECO:0007669"/>
    <property type="project" value="InterPro"/>
</dbReference>
<dbReference type="InterPro" id="IPR053793">
    <property type="entry name" value="PB1-like"/>
</dbReference>